<keyword evidence="9" id="KW-0949">S-adenosyl-L-methionine</keyword>
<keyword evidence="5 9" id="KW-0808">Transferase</keyword>
<dbReference type="InterPro" id="IPR024177">
    <property type="entry name" value="Biotin_synthase"/>
</dbReference>
<keyword evidence="9" id="KW-0411">Iron-sulfur</keyword>
<dbReference type="InterPro" id="IPR002684">
    <property type="entry name" value="Biotin_synth/BioAB"/>
</dbReference>
<dbReference type="InterPro" id="IPR007197">
    <property type="entry name" value="rSAM"/>
</dbReference>
<evidence type="ECO:0000256" key="4">
    <source>
        <dbReference type="ARBA" id="ARBA00022485"/>
    </source>
</evidence>
<dbReference type="SMART" id="SM00729">
    <property type="entry name" value="Elp3"/>
    <property type="match status" value="1"/>
</dbReference>
<comment type="subunit">
    <text evidence="9">Homodimer.</text>
</comment>
<evidence type="ECO:0000256" key="2">
    <source>
        <dbReference type="ARBA" id="ARBA00010765"/>
    </source>
</evidence>
<comment type="catalytic activity">
    <reaction evidence="8 9">
        <text>(4R,5S)-dethiobiotin + (sulfur carrier)-SH + 2 reduced [2Fe-2S]-[ferredoxin] + 2 S-adenosyl-L-methionine = (sulfur carrier)-H + biotin + 2 5'-deoxyadenosine + 2 L-methionine + 2 oxidized [2Fe-2S]-[ferredoxin]</text>
        <dbReference type="Rhea" id="RHEA:22060"/>
        <dbReference type="Rhea" id="RHEA-COMP:10000"/>
        <dbReference type="Rhea" id="RHEA-COMP:10001"/>
        <dbReference type="Rhea" id="RHEA-COMP:14737"/>
        <dbReference type="Rhea" id="RHEA-COMP:14739"/>
        <dbReference type="ChEBI" id="CHEBI:17319"/>
        <dbReference type="ChEBI" id="CHEBI:29917"/>
        <dbReference type="ChEBI" id="CHEBI:33737"/>
        <dbReference type="ChEBI" id="CHEBI:33738"/>
        <dbReference type="ChEBI" id="CHEBI:57586"/>
        <dbReference type="ChEBI" id="CHEBI:57844"/>
        <dbReference type="ChEBI" id="CHEBI:59789"/>
        <dbReference type="ChEBI" id="CHEBI:64428"/>
        <dbReference type="ChEBI" id="CHEBI:149473"/>
        <dbReference type="EC" id="2.8.1.6"/>
    </reaction>
</comment>
<evidence type="ECO:0000256" key="3">
    <source>
        <dbReference type="ARBA" id="ARBA00012236"/>
    </source>
</evidence>
<sequence>MSEAVLSTQSASQQTNIRHNWNLAQVKELFDLPFNDLMFKAQVVHRENFNPNEVQVSTLLSIKTGACPEDCKYCSQSARNKTDLEKESLLAVEKVFEAAKRAKEMGSTRFCMGAAWRNPKERDMPYVLSMVKGVKELGMETCMTLGMLSEDQAEQLQEAGLDYYNHNLDTSPEHYNQIITTRTYQDRLDTLDNVRTAGMKVCSGGIVGLGEKAVDRASLLAQLANLNPQPESVPINMLVKVEGTPLENVDDLESFDFIRCIAVARIMMPKSHVRLSAGRSAMNEQMQAMCFLAGANSIFYGCKLLTTENPETNQDIALFEKLGINTETVVDDNERVDKLVKTAIVDQQHSDLFTNAAL</sequence>
<dbReference type="Pfam" id="PF04055">
    <property type="entry name" value="Radical_SAM"/>
    <property type="match status" value="1"/>
</dbReference>
<evidence type="ECO:0000256" key="8">
    <source>
        <dbReference type="ARBA" id="ARBA00051157"/>
    </source>
</evidence>
<feature type="binding site" evidence="9">
    <location>
        <position position="71"/>
    </location>
    <ligand>
        <name>[4Fe-4S] cluster</name>
        <dbReference type="ChEBI" id="CHEBI:49883"/>
        <note>4Fe-4S-S-AdoMet</note>
    </ligand>
</feature>
<reference evidence="11 12" key="1">
    <citation type="journal article" date="2019" name="Int. J. Syst. Evol. Microbiol.">
        <title>The Global Catalogue of Microorganisms (GCM) 10K type strain sequencing project: providing services to taxonomists for standard genome sequencing and annotation.</title>
        <authorList>
            <consortium name="The Broad Institute Genomics Platform"/>
            <consortium name="The Broad Institute Genome Sequencing Center for Infectious Disease"/>
            <person name="Wu L."/>
            <person name="Ma J."/>
        </authorList>
    </citation>
    <scope>NUCLEOTIDE SEQUENCE [LARGE SCALE GENOMIC DNA]</scope>
    <source>
        <strain evidence="11 12">JCM 15608</strain>
    </source>
</reference>
<dbReference type="PANTHER" id="PTHR22976:SF2">
    <property type="entry name" value="BIOTIN SYNTHASE, MITOCHONDRIAL"/>
    <property type="match status" value="1"/>
</dbReference>
<evidence type="ECO:0000313" key="11">
    <source>
        <dbReference type="EMBL" id="GAA0818599.1"/>
    </source>
</evidence>
<feature type="binding site" evidence="9">
    <location>
        <position position="142"/>
    </location>
    <ligand>
        <name>[2Fe-2S] cluster</name>
        <dbReference type="ChEBI" id="CHEBI:190135"/>
    </ligand>
</feature>
<feature type="binding site" evidence="9">
    <location>
        <position position="67"/>
    </location>
    <ligand>
        <name>[4Fe-4S] cluster</name>
        <dbReference type="ChEBI" id="CHEBI:49883"/>
        <note>4Fe-4S-S-AdoMet</note>
    </ligand>
</feature>
<comment type="similarity">
    <text evidence="2 9">Belongs to the radical SAM superfamily. Biotin synthase family.</text>
</comment>
<keyword evidence="9" id="KW-0408">Iron</keyword>
<dbReference type="PROSITE" id="PS51918">
    <property type="entry name" value="RADICAL_SAM"/>
    <property type="match status" value="1"/>
</dbReference>
<evidence type="ECO:0000313" key="12">
    <source>
        <dbReference type="Proteomes" id="UP001500021"/>
    </source>
</evidence>
<feature type="domain" description="Radical SAM core" evidence="10">
    <location>
        <begin position="52"/>
        <end position="279"/>
    </location>
</feature>
<name>A0ABN1L8G0_9GAMM</name>
<dbReference type="PANTHER" id="PTHR22976">
    <property type="entry name" value="BIOTIN SYNTHASE"/>
    <property type="match status" value="1"/>
</dbReference>
<comment type="pathway">
    <text evidence="1 9">Cofactor biosynthesis; biotin biosynthesis; biotin from 7,8-diaminononanoate: step 2/2.</text>
</comment>
<dbReference type="HAMAP" id="MF_01694">
    <property type="entry name" value="BioB"/>
    <property type="match status" value="1"/>
</dbReference>
<keyword evidence="4 9" id="KW-0004">4Fe-4S</keyword>
<dbReference type="SMART" id="SM00876">
    <property type="entry name" value="BATS"/>
    <property type="match status" value="1"/>
</dbReference>
<comment type="function">
    <text evidence="9">Catalyzes the conversion of dethiobiotin (DTB) to biotin by the insertion of a sulfur atom into dethiobiotin via a radical-based mechanism.</text>
</comment>
<dbReference type="SFLD" id="SFLDG01278">
    <property type="entry name" value="biotin_synthase_like"/>
    <property type="match status" value="1"/>
</dbReference>
<organism evidence="11 12">
    <name type="scientific">Colwellia asteriadis</name>
    <dbReference type="NCBI Taxonomy" id="517723"/>
    <lineage>
        <taxon>Bacteria</taxon>
        <taxon>Pseudomonadati</taxon>
        <taxon>Pseudomonadota</taxon>
        <taxon>Gammaproteobacteria</taxon>
        <taxon>Alteromonadales</taxon>
        <taxon>Colwelliaceae</taxon>
        <taxon>Colwellia</taxon>
    </lineage>
</organism>
<evidence type="ECO:0000256" key="9">
    <source>
        <dbReference type="HAMAP-Rule" id="MF_01694"/>
    </source>
</evidence>
<accession>A0ABN1L8G0</accession>
<comment type="cofactor">
    <cofactor evidence="9">
        <name>[4Fe-4S] cluster</name>
        <dbReference type="ChEBI" id="CHEBI:49883"/>
    </cofactor>
    <text evidence="9">Binds 1 [4Fe-4S] cluster. The cluster is coordinated with 3 cysteines and an exchangeable S-adenosyl-L-methionine.</text>
</comment>
<feature type="binding site" evidence="9">
    <location>
        <position position="274"/>
    </location>
    <ligand>
        <name>[2Fe-2S] cluster</name>
        <dbReference type="ChEBI" id="CHEBI:190135"/>
    </ligand>
</feature>
<keyword evidence="9" id="KW-0479">Metal-binding</keyword>
<dbReference type="SFLD" id="SFLDF00272">
    <property type="entry name" value="biotin_synthase"/>
    <property type="match status" value="1"/>
</dbReference>
<dbReference type="SFLD" id="SFLDG01060">
    <property type="entry name" value="BATS_domain_containing"/>
    <property type="match status" value="1"/>
</dbReference>
<dbReference type="CDD" id="cd01335">
    <property type="entry name" value="Radical_SAM"/>
    <property type="match status" value="1"/>
</dbReference>
<protein>
    <recommendedName>
        <fullName evidence="3 9">Biotin synthase</fullName>
        <ecNumber evidence="3 9">2.8.1.6</ecNumber>
    </recommendedName>
</protein>
<evidence type="ECO:0000256" key="5">
    <source>
        <dbReference type="ARBA" id="ARBA00022679"/>
    </source>
</evidence>
<evidence type="ECO:0000256" key="7">
    <source>
        <dbReference type="ARBA" id="ARBA00022756"/>
    </source>
</evidence>
<keyword evidence="7 9" id="KW-0093">Biotin biosynthesis</keyword>
<proteinExistence type="inferred from homology"/>
<keyword evidence="6 9" id="KW-0001">2Fe-2S</keyword>
<dbReference type="EC" id="2.8.1.6" evidence="3 9"/>
<dbReference type="InterPro" id="IPR010722">
    <property type="entry name" value="BATS_dom"/>
</dbReference>
<evidence type="ECO:0000259" key="10">
    <source>
        <dbReference type="PROSITE" id="PS51918"/>
    </source>
</evidence>
<feature type="binding site" evidence="9">
    <location>
        <position position="111"/>
    </location>
    <ligand>
        <name>[2Fe-2S] cluster</name>
        <dbReference type="ChEBI" id="CHEBI:190135"/>
    </ligand>
</feature>
<dbReference type="Pfam" id="PF06968">
    <property type="entry name" value="BATS"/>
    <property type="match status" value="1"/>
</dbReference>
<gene>
    <name evidence="9 11" type="primary">bioB</name>
    <name evidence="11" type="ORF">GCM10009111_21500</name>
</gene>
<dbReference type="SFLD" id="SFLDS00029">
    <property type="entry name" value="Radical_SAM"/>
    <property type="match status" value="1"/>
</dbReference>
<dbReference type="EMBL" id="BAAAFA010000007">
    <property type="protein sequence ID" value="GAA0818599.1"/>
    <property type="molecule type" value="Genomic_DNA"/>
</dbReference>
<dbReference type="PIRSF" id="PIRSF001619">
    <property type="entry name" value="Biotin_synth"/>
    <property type="match status" value="1"/>
</dbReference>
<dbReference type="Proteomes" id="UP001500021">
    <property type="component" value="Unassembled WGS sequence"/>
</dbReference>
<evidence type="ECO:0000256" key="1">
    <source>
        <dbReference type="ARBA" id="ARBA00004942"/>
    </source>
</evidence>
<feature type="binding site" evidence="9">
    <location>
        <position position="74"/>
    </location>
    <ligand>
        <name>[4Fe-4S] cluster</name>
        <dbReference type="ChEBI" id="CHEBI:49883"/>
        <note>4Fe-4S-S-AdoMet</note>
    </ligand>
</feature>
<feature type="binding site" evidence="9">
    <location>
        <position position="202"/>
    </location>
    <ligand>
        <name>[2Fe-2S] cluster</name>
        <dbReference type="ChEBI" id="CHEBI:190135"/>
    </ligand>
</feature>
<comment type="cofactor">
    <cofactor evidence="9">
        <name>[2Fe-2S] cluster</name>
        <dbReference type="ChEBI" id="CHEBI:190135"/>
    </cofactor>
    <text evidence="9">Binds 1 [2Fe-2S] cluster. The cluster is coordinated with 3 cysteines and 1 arginine.</text>
</comment>
<dbReference type="NCBIfam" id="TIGR00433">
    <property type="entry name" value="bioB"/>
    <property type="match status" value="1"/>
</dbReference>
<dbReference type="RefSeq" id="WP_215981383.1">
    <property type="nucleotide sequence ID" value="NZ_BAAAFA010000007.1"/>
</dbReference>
<comment type="caution">
    <text evidence="11">The sequence shown here is derived from an EMBL/GenBank/DDBJ whole genome shotgun (WGS) entry which is preliminary data.</text>
</comment>
<evidence type="ECO:0000256" key="6">
    <source>
        <dbReference type="ARBA" id="ARBA00022714"/>
    </source>
</evidence>
<keyword evidence="12" id="KW-1185">Reference proteome</keyword>
<dbReference type="InterPro" id="IPR006638">
    <property type="entry name" value="Elp3/MiaA/NifB-like_rSAM"/>
</dbReference>